<dbReference type="SMART" id="SM00271">
    <property type="entry name" value="DnaJ"/>
    <property type="match status" value="1"/>
</dbReference>
<dbReference type="Gene3D" id="1.10.287.110">
    <property type="entry name" value="DnaJ domain"/>
    <property type="match status" value="1"/>
</dbReference>
<dbReference type="RefSeq" id="WP_283173501.1">
    <property type="nucleotide sequence ID" value="NZ_JAPNOA010000025.1"/>
</dbReference>
<dbReference type="InterPro" id="IPR036869">
    <property type="entry name" value="J_dom_sf"/>
</dbReference>
<evidence type="ECO:0000313" key="4">
    <source>
        <dbReference type="EMBL" id="MCY0965289.1"/>
    </source>
</evidence>
<dbReference type="PANTHER" id="PTHR44360:SF1">
    <property type="entry name" value="DNAJ HOMOLOG SUBFAMILY B MEMBER 9"/>
    <property type="match status" value="1"/>
</dbReference>
<evidence type="ECO:0000259" key="3">
    <source>
        <dbReference type="PROSITE" id="PS50076"/>
    </source>
</evidence>
<protein>
    <submittedName>
        <fullName evidence="4">J domain-containing protein</fullName>
    </submittedName>
</protein>
<dbReference type="Pfam" id="PF00226">
    <property type="entry name" value="DnaJ"/>
    <property type="match status" value="1"/>
</dbReference>
<dbReference type="GO" id="GO:0036503">
    <property type="term" value="P:ERAD pathway"/>
    <property type="evidence" value="ECO:0007669"/>
    <property type="project" value="TreeGrafter"/>
</dbReference>
<evidence type="ECO:0000256" key="1">
    <source>
        <dbReference type="ARBA" id="ARBA00023186"/>
    </source>
</evidence>
<feature type="region of interest" description="Disordered" evidence="2">
    <location>
        <begin position="65"/>
        <end position="127"/>
    </location>
</feature>
<dbReference type="CDD" id="cd06257">
    <property type="entry name" value="DnaJ"/>
    <property type="match status" value="1"/>
</dbReference>
<dbReference type="InterPro" id="IPR051948">
    <property type="entry name" value="Hsp70_co-chaperone_J-domain"/>
</dbReference>
<dbReference type="EMBL" id="JAPNOA010000025">
    <property type="protein sequence ID" value="MCY0965289.1"/>
    <property type="molecule type" value="Genomic_DNA"/>
</dbReference>
<proteinExistence type="predicted"/>
<keyword evidence="5" id="KW-1185">Reference proteome</keyword>
<feature type="compositionally biased region" description="Low complexity" evidence="2">
    <location>
        <begin position="81"/>
        <end position="105"/>
    </location>
</feature>
<sequence>MNLQPHLAVLGLDADASRQQVRERYRKLVMFYHPDRNPAGIEQFRAIRQAYEFLLAAGIPDREEEAVERAHAQAASLSGVQQQATQSTPESQQEQQQAKPEAEPAGNLYQLNSERRRNRRRGTPGDRRFEFIMEDQYKGTQVRILV</sequence>
<dbReference type="GO" id="GO:0051087">
    <property type="term" value="F:protein-folding chaperone binding"/>
    <property type="evidence" value="ECO:0007669"/>
    <property type="project" value="TreeGrafter"/>
</dbReference>
<keyword evidence="1" id="KW-0143">Chaperone</keyword>
<dbReference type="PROSITE" id="PS50076">
    <property type="entry name" value="DNAJ_2"/>
    <property type="match status" value="1"/>
</dbReference>
<dbReference type="InterPro" id="IPR001623">
    <property type="entry name" value="DnaJ_domain"/>
</dbReference>
<dbReference type="PANTHER" id="PTHR44360">
    <property type="entry name" value="DNAJ HOMOLOG SUBFAMILY B MEMBER 9"/>
    <property type="match status" value="1"/>
</dbReference>
<evidence type="ECO:0000256" key="2">
    <source>
        <dbReference type="SAM" id="MobiDB-lite"/>
    </source>
</evidence>
<gene>
    <name evidence="4" type="ORF">OUO13_08835</name>
</gene>
<reference evidence="4" key="1">
    <citation type="submission" date="2022-11" db="EMBL/GenBank/DDBJ databases">
        <title>Parathalassolutuus dongxingensis gen. nov., sp. nov., a novel member of family Oceanospirillaceae isolated from a coastal shrimp pond in Guangxi, China.</title>
        <authorList>
            <person name="Chen H."/>
        </authorList>
    </citation>
    <scope>NUCLEOTIDE SEQUENCE</scope>
    <source>
        <strain evidence="4">G-43</strain>
    </source>
</reference>
<name>A0A9X3ISW2_9GAMM</name>
<evidence type="ECO:0000313" key="5">
    <source>
        <dbReference type="Proteomes" id="UP001150830"/>
    </source>
</evidence>
<comment type="caution">
    <text evidence="4">The sequence shown here is derived from an EMBL/GenBank/DDBJ whole genome shotgun (WGS) entry which is preliminary data.</text>
</comment>
<dbReference type="PRINTS" id="PR00625">
    <property type="entry name" value="JDOMAIN"/>
</dbReference>
<dbReference type="Proteomes" id="UP001150830">
    <property type="component" value="Unassembled WGS sequence"/>
</dbReference>
<dbReference type="GO" id="GO:0051787">
    <property type="term" value="F:misfolded protein binding"/>
    <property type="evidence" value="ECO:0007669"/>
    <property type="project" value="TreeGrafter"/>
</dbReference>
<accession>A0A9X3ISW2</accession>
<dbReference type="AlphaFoldDB" id="A0A9X3ISW2"/>
<feature type="domain" description="J" evidence="3">
    <location>
        <begin position="5"/>
        <end position="59"/>
    </location>
</feature>
<organism evidence="4 5">
    <name type="scientific">Parathalassolituus penaei</name>
    <dbReference type="NCBI Taxonomy" id="2997323"/>
    <lineage>
        <taxon>Bacteria</taxon>
        <taxon>Pseudomonadati</taxon>
        <taxon>Pseudomonadota</taxon>
        <taxon>Gammaproteobacteria</taxon>
        <taxon>Oceanospirillales</taxon>
        <taxon>Oceanospirillaceae</taxon>
        <taxon>Parathalassolituus</taxon>
    </lineage>
</organism>
<dbReference type="SUPFAM" id="SSF46565">
    <property type="entry name" value="Chaperone J-domain"/>
    <property type="match status" value="1"/>
</dbReference>